<gene>
    <name evidence="2" type="ORF">E2C01_039111</name>
</gene>
<name>A0A5B7FJU3_PORTR</name>
<dbReference type="AlphaFoldDB" id="A0A5B7FJU3"/>
<accession>A0A5B7FJU3</accession>
<feature type="region of interest" description="Disordered" evidence="1">
    <location>
        <begin position="89"/>
        <end position="117"/>
    </location>
</feature>
<comment type="caution">
    <text evidence="2">The sequence shown here is derived from an EMBL/GenBank/DDBJ whole genome shotgun (WGS) entry which is preliminary data.</text>
</comment>
<dbReference type="EMBL" id="VSRR010006719">
    <property type="protein sequence ID" value="MPC45413.1"/>
    <property type="molecule type" value="Genomic_DNA"/>
</dbReference>
<evidence type="ECO:0000313" key="2">
    <source>
        <dbReference type="EMBL" id="MPC45413.1"/>
    </source>
</evidence>
<evidence type="ECO:0000313" key="3">
    <source>
        <dbReference type="Proteomes" id="UP000324222"/>
    </source>
</evidence>
<keyword evidence="3" id="KW-1185">Reference proteome</keyword>
<organism evidence="2 3">
    <name type="scientific">Portunus trituberculatus</name>
    <name type="common">Swimming crab</name>
    <name type="synonym">Neptunus trituberculatus</name>
    <dbReference type="NCBI Taxonomy" id="210409"/>
    <lineage>
        <taxon>Eukaryota</taxon>
        <taxon>Metazoa</taxon>
        <taxon>Ecdysozoa</taxon>
        <taxon>Arthropoda</taxon>
        <taxon>Crustacea</taxon>
        <taxon>Multicrustacea</taxon>
        <taxon>Malacostraca</taxon>
        <taxon>Eumalacostraca</taxon>
        <taxon>Eucarida</taxon>
        <taxon>Decapoda</taxon>
        <taxon>Pleocyemata</taxon>
        <taxon>Brachyura</taxon>
        <taxon>Eubrachyura</taxon>
        <taxon>Portunoidea</taxon>
        <taxon>Portunidae</taxon>
        <taxon>Portuninae</taxon>
        <taxon>Portunus</taxon>
    </lineage>
</organism>
<dbReference type="Proteomes" id="UP000324222">
    <property type="component" value="Unassembled WGS sequence"/>
</dbReference>
<sequence length="117" mass="13401">MDALKYSVQCVTGVMCSISFSMHCYRSPGNNTAIHELCEQYTHAPTATFGVRSGIFIIMETHGQATKKKNMLSKLLETLKLQKEEVKKQLQKQEEKQDRTLNNQLQTTQELNNHNKN</sequence>
<feature type="compositionally biased region" description="Low complexity" evidence="1">
    <location>
        <begin position="100"/>
        <end position="117"/>
    </location>
</feature>
<proteinExistence type="predicted"/>
<feature type="compositionally biased region" description="Basic and acidic residues" evidence="1">
    <location>
        <begin position="89"/>
        <end position="99"/>
    </location>
</feature>
<reference evidence="2 3" key="1">
    <citation type="submission" date="2019-05" db="EMBL/GenBank/DDBJ databases">
        <title>Another draft genome of Portunus trituberculatus and its Hox gene families provides insights of decapod evolution.</title>
        <authorList>
            <person name="Jeong J.-H."/>
            <person name="Song I."/>
            <person name="Kim S."/>
            <person name="Choi T."/>
            <person name="Kim D."/>
            <person name="Ryu S."/>
            <person name="Kim W."/>
        </authorList>
    </citation>
    <scope>NUCLEOTIDE SEQUENCE [LARGE SCALE GENOMIC DNA]</scope>
    <source>
        <tissue evidence="2">Muscle</tissue>
    </source>
</reference>
<protein>
    <submittedName>
        <fullName evidence="2">Uncharacterized protein</fullName>
    </submittedName>
</protein>
<evidence type="ECO:0000256" key="1">
    <source>
        <dbReference type="SAM" id="MobiDB-lite"/>
    </source>
</evidence>